<feature type="transmembrane region" description="Helical" evidence="6">
    <location>
        <begin position="190"/>
        <end position="208"/>
    </location>
</feature>
<reference evidence="7 8" key="1">
    <citation type="submission" date="2023-07" db="EMBL/GenBank/DDBJ databases">
        <title>Protaetiibacter sp. nov WY-16 isolated from soil.</title>
        <authorList>
            <person name="Liu B."/>
            <person name="Wan Y."/>
        </authorList>
    </citation>
    <scope>NUCLEOTIDE SEQUENCE [LARGE SCALE GENOMIC DNA]</scope>
    <source>
        <strain evidence="7 8">WY-16</strain>
    </source>
</reference>
<evidence type="ECO:0000256" key="1">
    <source>
        <dbReference type="ARBA" id="ARBA00004651"/>
    </source>
</evidence>
<keyword evidence="5 6" id="KW-0472">Membrane</keyword>
<feature type="transmembrane region" description="Helical" evidence="6">
    <location>
        <begin position="71"/>
        <end position="94"/>
    </location>
</feature>
<dbReference type="PIRSF" id="PIRSF006324">
    <property type="entry name" value="LeuE"/>
    <property type="match status" value="1"/>
</dbReference>
<evidence type="ECO:0000256" key="3">
    <source>
        <dbReference type="ARBA" id="ARBA00022692"/>
    </source>
</evidence>
<keyword evidence="2" id="KW-1003">Cell membrane</keyword>
<keyword evidence="8" id="KW-1185">Reference proteome</keyword>
<proteinExistence type="predicted"/>
<dbReference type="EMBL" id="JAUQUB010000001">
    <property type="protein sequence ID" value="MDO7882029.1"/>
    <property type="molecule type" value="Genomic_DNA"/>
</dbReference>
<feature type="transmembrane region" description="Helical" evidence="6">
    <location>
        <begin position="155"/>
        <end position="178"/>
    </location>
</feature>
<evidence type="ECO:0000256" key="6">
    <source>
        <dbReference type="SAM" id="Phobius"/>
    </source>
</evidence>
<dbReference type="Proteomes" id="UP001241072">
    <property type="component" value="Unassembled WGS sequence"/>
</dbReference>
<name>A0ABT9BM31_9MICO</name>
<dbReference type="PANTHER" id="PTHR30086">
    <property type="entry name" value="ARGININE EXPORTER PROTEIN ARGO"/>
    <property type="match status" value="1"/>
</dbReference>
<evidence type="ECO:0000256" key="2">
    <source>
        <dbReference type="ARBA" id="ARBA00022475"/>
    </source>
</evidence>
<evidence type="ECO:0000313" key="7">
    <source>
        <dbReference type="EMBL" id="MDO7882029.1"/>
    </source>
</evidence>
<feature type="transmembrane region" description="Helical" evidence="6">
    <location>
        <begin position="41"/>
        <end position="65"/>
    </location>
</feature>
<dbReference type="InterPro" id="IPR001123">
    <property type="entry name" value="LeuE-type"/>
</dbReference>
<feature type="transmembrane region" description="Helical" evidence="6">
    <location>
        <begin position="6"/>
        <end position="29"/>
    </location>
</feature>
<organism evidence="7 8">
    <name type="scientific">Antiquaquibacter soli</name>
    <dbReference type="NCBI Taxonomy" id="3064523"/>
    <lineage>
        <taxon>Bacteria</taxon>
        <taxon>Bacillati</taxon>
        <taxon>Actinomycetota</taxon>
        <taxon>Actinomycetes</taxon>
        <taxon>Micrococcales</taxon>
        <taxon>Microbacteriaceae</taxon>
        <taxon>Antiquaquibacter</taxon>
    </lineage>
</organism>
<protein>
    <submittedName>
        <fullName evidence="7">LysE family translocator</fullName>
    </submittedName>
</protein>
<evidence type="ECO:0000256" key="5">
    <source>
        <dbReference type="ARBA" id="ARBA00023136"/>
    </source>
</evidence>
<accession>A0ABT9BM31</accession>
<sequence length="214" mass="22651">MTVASALWSFALLAGLLTIIPGLDTALVLRSSLTQSRSHAYATAFGICSGSFVWGAAAAVGAAALLAASELAFTILKLAGAAYMVYLGVTMLVASFRRRDEEVSLPVVKPARSYLASFGKGALTNLLNPKVGVFYIALIPQFIPEGVFPLGMGLLLALVHVLESLVWFSAIILATQFARKWLTSPKVVRWIDRVTGGILIGFAALLALESRPAV</sequence>
<evidence type="ECO:0000256" key="4">
    <source>
        <dbReference type="ARBA" id="ARBA00022989"/>
    </source>
</evidence>
<evidence type="ECO:0000313" key="8">
    <source>
        <dbReference type="Proteomes" id="UP001241072"/>
    </source>
</evidence>
<comment type="subcellular location">
    <subcellularLocation>
        <location evidence="1">Cell membrane</location>
        <topology evidence="1">Multi-pass membrane protein</topology>
    </subcellularLocation>
</comment>
<dbReference type="PANTHER" id="PTHR30086:SF20">
    <property type="entry name" value="ARGININE EXPORTER PROTEIN ARGO-RELATED"/>
    <property type="match status" value="1"/>
</dbReference>
<gene>
    <name evidence="7" type="ORF">Q5716_07280</name>
</gene>
<keyword evidence="4 6" id="KW-1133">Transmembrane helix</keyword>
<keyword evidence="3 6" id="KW-0812">Transmembrane</keyword>
<dbReference type="Pfam" id="PF01810">
    <property type="entry name" value="LysE"/>
    <property type="match status" value="1"/>
</dbReference>
<comment type="caution">
    <text evidence="7">The sequence shown here is derived from an EMBL/GenBank/DDBJ whole genome shotgun (WGS) entry which is preliminary data.</text>
</comment>
<dbReference type="RefSeq" id="WP_305002415.1">
    <property type="nucleotide sequence ID" value="NZ_JAUQUB010000001.1"/>
</dbReference>